<dbReference type="PRINTS" id="PR00014">
    <property type="entry name" value="FNTYPEIII"/>
</dbReference>
<comment type="subcellular location">
    <subcellularLocation>
        <location evidence="1">Membrane</location>
        <topology evidence="1">Single-pass membrane protein</topology>
    </subcellularLocation>
</comment>
<evidence type="ECO:0000256" key="5">
    <source>
        <dbReference type="ARBA" id="ARBA00022989"/>
    </source>
</evidence>
<dbReference type="InterPro" id="IPR036116">
    <property type="entry name" value="FN3_sf"/>
</dbReference>
<dbReference type="InterPro" id="IPR003961">
    <property type="entry name" value="FN3_dom"/>
</dbReference>
<organism evidence="13 14">
    <name type="scientific">Anas zonorhyncha</name>
    <name type="common">Eastern spot-billed duck</name>
    <dbReference type="NCBI Taxonomy" id="75864"/>
    <lineage>
        <taxon>Eukaryota</taxon>
        <taxon>Metazoa</taxon>
        <taxon>Chordata</taxon>
        <taxon>Craniata</taxon>
        <taxon>Vertebrata</taxon>
        <taxon>Euteleostomi</taxon>
        <taxon>Archelosauria</taxon>
        <taxon>Archosauria</taxon>
        <taxon>Dinosauria</taxon>
        <taxon>Saurischia</taxon>
        <taxon>Theropoda</taxon>
        <taxon>Coelurosauria</taxon>
        <taxon>Aves</taxon>
        <taxon>Neognathae</taxon>
        <taxon>Galloanserae</taxon>
        <taxon>Anseriformes</taxon>
        <taxon>Anatidae</taxon>
        <taxon>Anatinae</taxon>
        <taxon>Anas</taxon>
    </lineage>
</organism>
<evidence type="ECO:0000313" key="14">
    <source>
        <dbReference type="Proteomes" id="UP000694549"/>
    </source>
</evidence>
<feature type="domain" description="Fibronectin type-III" evidence="12">
    <location>
        <begin position="985"/>
        <end position="1082"/>
    </location>
</feature>
<reference evidence="13" key="1">
    <citation type="submission" date="2025-08" db="UniProtKB">
        <authorList>
            <consortium name="Ensembl"/>
        </authorList>
    </citation>
    <scope>IDENTIFICATION</scope>
</reference>
<evidence type="ECO:0000256" key="2">
    <source>
        <dbReference type="ARBA" id="ARBA00022553"/>
    </source>
</evidence>
<evidence type="ECO:0000313" key="13">
    <source>
        <dbReference type="Ensembl" id="ENSAZOP00000006135.1"/>
    </source>
</evidence>
<keyword evidence="14" id="KW-1185">Reference proteome</keyword>
<protein>
    <recommendedName>
        <fullName evidence="8">Fibronectin type III domain-containing protein 3B</fullName>
    </recommendedName>
    <alternativeName>
        <fullName evidence="10">Factor for adipocyte differentiation 104</fullName>
    </alternativeName>
    <alternativeName>
        <fullName evidence="9">HCV NS5A-binding protein 37</fullName>
    </alternativeName>
</protein>
<reference evidence="13" key="2">
    <citation type="submission" date="2025-09" db="UniProtKB">
        <authorList>
            <consortium name="Ensembl"/>
        </authorList>
    </citation>
    <scope>IDENTIFICATION</scope>
</reference>
<dbReference type="AlphaFoldDB" id="A0A8B9U9C0"/>
<keyword evidence="4" id="KW-0677">Repeat</keyword>
<feature type="domain" description="Fibronectin type-III" evidence="12">
    <location>
        <begin position="887"/>
        <end position="981"/>
    </location>
</feature>
<feature type="domain" description="Fibronectin type-III" evidence="12">
    <location>
        <begin position="602"/>
        <end position="694"/>
    </location>
</feature>
<dbReference type="CDD" id="cd00063">
    <property type="entry name" value="FN3"/>
    <property type="match status" value="9"/>
</dbReference>
<dbReference type="Gene3D" id="2.60.40.10">
    <property type="entry name" value="Immunoglobulins"/>
    <property type="match status" value="9"/>
</dbReference>
<evidence type="ECO:0000256" key="6">
    <source>
        <dbReference type="ARBA" id="ARBA00023136"/>
    </source>
</evidence>
<proteinExistence type="inferred from homology"/>
<dbReference type="FunFam" id="2.60.40.10:FF:000195">
    <property type="entry name" value="Fibronectin type III domain containing 3A"/>
    <property type="match status" value="1"/>
</dbReference>
<feature type="domain" description="Fibronectin type-III" evidence="12">
    <location>
        <begin position="406"/>
        <end position="499"/>
    </location>
</feature>
<dbReference type="GO" id="GO:0012505">
    <property type="term" value="C:endomembrane system"/>
    <property type="evidence" value="ECO:0007669"/>
    <property type="project" value="UniProtKB-ARBA"/>
</dbReference>
<comment type="similarity">
    <text evidence="7">Belongs to the FNDC3 family.</text>
</comment>
<sequence length="1133" mass="125053">MYVTMMMTDQIPLELPPLLNGEVAMMPHIVNGDGSQQVFLVQVNPGETFTIRAEDGTLQCIQGPAEVPMMSPNGSIPPIHVPPGYISQVIEDNTGVRRVVVTPQSPECYPPSYPSAISPTHHLPPYLAHHPHFIHNSHTAFYPPVTGPGDMPPQFFPQHHLPPTIYGEQGELGGGTVIYFSSCVHILCFSEYDSETKRVQDILSGMEKPQVTNIQARTVLLSWSPPTGLLNADRHNNGLPYTCTYEVALSDKGRDGKYKIIYSGEELEYNLKDLRPATDYHVRVYAMYNSVKGSCSEPVSFTTHSSAPECPFPPKPSHRTKSSLTLQWKAPIDNGSKITSYLLEWDEGKRNSGFRECYFGSQKHCKLTKLCPALGYTFRLAAQNDIGTSGYSQEVVCYTAGNIPQTPSAPRLVRAGVTWVALQWNKVEGCTPEEVISYTLEIQEEDNDSVFHPKYTGEEQACTVKNLRRSTQYKFRLFASNVEGKSSPSEVLVCTTSPDRPGPPTRPIIKGPITSHGFSVKWDPPQDNGGSEILKYLLEISQGSPEANQWEVAYSGSATEYTCTHLKPGTLYKLRACCISTGGHSQCSESLPVRTLSVAPGHCRPPRVLGKPKHKEVQLQWDVPPSESDCPISEYSVEMTEPEEVVSEVYHGPDLECTVSNLLPGATYQFRVRALNDGGYGPYSEATEITTAAGPPGQCRAPSLSFLSDTRVLVSWESPECSGADISEYRLEWGEDEGSLQLAYSGTDTCFEISELSAAAQYCCRLQAINQAGAGPYSDLVTCRIPASVPDAVSILSVLEDEHMDAYQLSPSVCLVLNWEEPCNNGAEITSYNIDLGDINIPVGNVTSYVIHDLLPETSYRIRIQAVNEIGAGPFSHFIKAKTRPLPPLPPRLECAAAGPQSLKLKWGDSSSKLHAADDMVYILQIEDRNKRFIPIYRGPSHTYKIQRLTESTCYSFRIQAVNDAGEGPFSEIVTFCTTKSVPPAIKAPRVTQLEGNVCEIAWEMVAPMKGDPVGYILQVLVGRESEYKQVYKGDETTFQISGLQVNTDYRFRVCVCRRCLDTSQELSGPFSPSVAFMLQRNEIMLAGEMGSIDNPKIKNMIPTDEQFAALIVLGFASLSIIFACILQYFFMK</sequence>
<evidence type="ECO:0000259" key="12">
    <source>
        <dbReference type="PROSITE" id="PS50853"/>
    </source>
</evidence>
<feature type="domain" description="Fibronectin type-III" evidence="12">
    <location>
        <begin position="800"/>
        <end position="886"/>
    </location>
</feature>
<evidence type="ECO:0000256" key="1">
    <source>
        <dbReference type="ARBA" id="ARBA00004167"/>
    </source>
</evidence>
<dbReference type="Ensembl" id="ENSAZOT00000006557.1">
    <property type="protein sequence ID" value="ENSAZOP00000006135.1"/>
    <property type="gene ID" value="ENSAZOG00000003643.1"/>
</dbReference>
<keyword evidence="3 11" id="KW-0812">Transmembrane</keyword>
<dbReference type="PANTHER" id="PTHR24099:SF19">
    <property type="entry name" value="FIBRONECTIN TYPE III DOMAIN-CONTAINING PROTEIN 3B"/>
    <property type="match status" value="1"/>
</dbReference>
<dbReference type="Pfam" id="PF00041">
    <property type="entry name" value="fn3"/>
    <property type="match status" value="8"/>
</dbReference>
<evidence type="ECO:0000256" key="3">
    <source>
        <dbReference type="ARBA" id="ARBA00022692"/>
    </source>
</evidence>
<evidence type="ECO:0000256" key="10">
    <source>
        <dbReference type="ARBA" id="ARBA00081717"/>
    </source>
</evidence>
<dbReference type="PROSITE" id="PS50853">
    <property type="entry name" value="FN3"/>
    <property type="match status" value="9"/>
</dbReference>
<feature type="domain" description="Fibronectin type-III" evidence="12">
    <location>
        <begin position="205"/>
        <end position="306"/>
    </location>
</feature>
<name>A0A8B9U9C0_9AVES</name>
<dbReference type="FunFam" id="2.60.40.10:FF:000396">
    <property type="entry name" value="Fibronectin type III domain containing 3B"/>
    <property type="match status" value="1"/>
</dbReference>
<evidence type="ECO:0000256" key="7">
    <source>
        <dbReference type="ARBA" id="ARBA00038207"/>
    </source>
</evidence>
<evidence type="ECO:0000256" key="4">
    <source>
        <dbReference type="ARBA" id="ARBA00022737"/>
    </source>
</evidence>
<dbReference type="InterPro" id="IPR050617">
    <property type="entry name" value="E3_ligase_FN3/SPRY"/>
</dbReference>
<dbReference type="InterPro" id="IPR013783">
    <property type="entry name" value="Ig-like_fold"/>
</dbReference>
<feature type="domain" description="Fibronectin type-III" evidence="12">
    <location>
        <begin position="695"/>
        <end position="788"/>
    </location>
</feature>
<keyword evidence="2" id="KW-0597">Phosphoprotein</keyword>
<dbReference type="SMART" id="SM00060">
    <property type="entry name" value="FN3"/>
    <property type="match status" value="9"/>
</dbReference>
<dbReference type="FunFam" id="2.60.40.10:FF:000180">
    <property type="entry name" value="Fibronectin type III domain containing 3A"/>
    <property type="match status" value="1"/>
</dbReference>
<dbReference type="GO" id="GO:0016020">
    <property type="term" value="C:membrane"/>
    <property type="evidence" value="ECO:0007669"/>
    <property type="project" value="UniProtKB-SubCell"/>
</dbReference>
<dbReference type="PANTHER" id="PTHR24099">
    <property type="entry name" value="E3 UBIQUITIN-PROTEIN LIGASE TRIM36-RELATED"/>
    <property type="match status" value="1"/>
</dbReference>
<dbReference type="FunFam" id="2.60.40.10:FF:000185">
    <property type="entry name" value="Fibronectin type III domain containing 3A"/>
    <property type="match status" value="1"/>
</dbReference>
<feature type="domain" description="Fibronectin type-III" evidence="12">
    <location>
        <begin position="503"/>
        <end position="598"/>
    </location>
</feature>
<accession>A0A8B9U9C0</accession>
<evidence type="ECO:0000256" key="11">
    <source>
        <dbReference type="SAM" id="Phobius"/>
    </source>
</evidence>
<dbReference type="GO" id="GO:0005737">
    <property type="term" value="C:cytoplasm"/>
    <property type="evidence" value="ECO:0007669"/>
    <property type="project" value="UniProtKB-ARBA"/>
</dbReference>
<dbReference type="FunFam" id="2.60.40.10:FF:000309">
    <property type="entry name" value="Fibronectin type III domain containing 3B"/>
    <property type="match status" value="1"/>
</dbReference>
<evidence type="ECO:0000256" key="8">
    <source>
        <dbReference type="ARBA" id="ARBA00069655"/>
    </source>
</evidence>
<feature type="transmembrane region" description="Helical" evidence="11">
    <location>
        <begin position="1108"/>
        <end position="1131"/>
    </location>
</feature>
<dbReference type="FunFam" id="2.60.40.10:FF:000175">
    <property type="entry name" value="Fibronectin type III domain containing 3A"/>
    <property type="match status" value="1"/>
</dbReference>
<feature type="domain" description="Fibronectin type-III" evidence="12">
    <location>
        <begin position="310"/>
        <end position="402"/>
    </location>
</feature>
<keyword evidence="6 11" id="KW-0472">Membrane</keyword>
<evidence type="ECO:0000256" key="9">
    <source>
        <dbReference type="ARBA" id="ARBA00077272"/>
    </source>
</evidence>
<dbReference type="Proteomes" id="UP000694549">
    <property type="component" value="Unplaced"/>
</dbReference>
<dbReference type="SUPFAM" id="SSF49265">
    <property type="entry name" value="Fibronectin type III"/>
    <property type="match status" value="6"/>
</dbReference>
<dbReference type="FunFam" id="2.60.40.10:FF:000210">
    <property type="entry name" value="Fibronectin type III domain containing 3A"/>
    <property type="match status" value="1"/>
</dbReference>
<keyword evidence="5 11" id="KW-1133">Transmembrane helix</keyword>